<evidence type="ECO:0000256" key="1">
    <source>
        <dbReference type="ARBA" id="ARBA00004141"/>
    </source>
</evidence>
<dbReference type="AlphaFoldDB" id="A0AAD5UZP8"/>
<keyword evidence="4 9" id="KW-0812">Transmembrane</keyword>
<feature type="region of interest" description="Disordered" evidence="8">
    <location>
        <begin position="499"/>
        <end position="520"/>
    </location>
</feature>
<feature type="transmembrane region" description="Helical" evidence="9">
    <location>
        <begin position="343"/>
        <end position="363"/>
    </location>
</feature>
<comment type="caution">
    <text evidence="11">The sequence shown here is derived from an EMBL/GenBank/DDBJ whole genome shotgun (WGS) entry which is preliminary data.</text>
</comment>
<dbReference type="PANTHER" id="PTHR48022:SF74">
    <property type="entry name" value="SUGAR TRANSPORTER, PUTATIVE (AFU_ORTHOLOGUE AFUA_8G02010)-RELATED"/>
    <property type="match status" value="1"/>
</dbReference>
<organism evidence="11 12">
    <name type="scientific">Meripilus lineatus</name>
    <dbReference type="NCBI Taxonomy" id="2056292"/>
    <lineage>
        <taxon>Eukaryota</taxon>
        <taxon>Fungi</taxon>
        <taxon>Dikarya</taxon>
        <taxon>Basidiomycota</taxon>
        <taxon>Agaricomycotina</taxon>
        <taxon>Agaricomycetes</taxon>
        <taxon>Polyporales</taxon>
        <taxon>Meripilaceae</taxon>
        <taxon>Meripilus</taxon>
    </lineage>
</organism>
<keyword evidence="6 9" id="KW-0472">Membrane</keyword>
<feature type="transmembrane region" description="Helical" evidence="9">
    <location>
        <begin position="124"/>
        <end position="145"/>
    </location>
</feature>
<dbReference type="InterPro" id="IPR005828">
    <property type="entry name" value="MFS_sugar_transport-like"/>
</dbReference>
<evidence type="ECO:0000259" key="10">
    <source>
        <dbReference type="PROSITE" id="PS50850"/>
    </source>
</evidence>
<evidence type="ECO:0000313" key="11">
    <source>
        <dbReference type="EMBL" id="KAJ3478128.1"/>
    </source>
</evidence>
<feature type="transmembrane region" description="Helical" evidence="9">
    <location>
        <begin position="317"/>
        <end position="336"/>
    </location>
</feature>
<sequence length="520" mass="57156">MMEKLKRTTYTPRYPRWMRGRPLLIASSTFVSLGDVMYGYAIVASQVEPPFIKRFFGKAVTLEQIQAGETAFTVICSDIPAFFASLASAYLCDHLGRRISVRIGGIIYLIAAFVQMFSKGLPGFIFARLIQGVGGGILSVAVPIIQSEIAPKHSRGLFTCIEHICMNAGYALSSWVGYGLFFMLPSDLSWRGPFIVQASLAFLLVLWTFVLPETPHWLIKNGFEQEGLGTLADLHGTGDINDPKIRESYREISAAIEYEARLGQTTWSQLFTQYPRRVIVGATCQIFAQFDGLNAVLYLMPTNLFHAGASVKTSLRYVGISAVAYCLGPISAMFLIDRWGRRPFLIFGSIVLAACLATAGGVQLGIDRLAKDRSHAPYIDGKFAALCLYFWGSIPSLLSTEIFPLRARGKGTALSSMVNRFCDFIISLAMGRLFKTLRGSGYFFFIGSCIISGIFVFFAYPETAHLSLEQLGKVFGDKVSDPEEEIGVAPAMLGVPEGMRPSIDSTSPYKIKKQSSGFSV</sequence>
<evidence type="ECO:0000256" key="9">
    <source>
        <dbReference type="SAM" id="Phobius"/>
    </source>
</evidence>
<feature type="transmembrane region" description="Helical" evidence="9">
    <location>
        <begin position="440"/>
        <end position="460"/>
    </location>
</feature>
<dbReference type="InterPro" id="IPR003663">
    <property type="entry name" value="Sugar/inositol_transpt"/>
</dbReference>
<dbReference type="EMBL" id="JANAWD010000536">
    <property type="protein sequence ID" value="KAJ3478128.1"/>
    <property type="molecule type" value="Genomic_DNA"/>
</dbReference>
<feature type="compositionally biased region" description="Polar residues" evidence="8">
    <location>
        <begin position="503"/>
        <end position="520"/>
    </location>
</feature>
<comment type="catalytic activity">
    <reaction evidence="7">
        <text>myo-inositol(out) + H(+)(out) = myo-inositol(in) + H(+)(in)</text>
        <dbReference type="Rhea" id="RHEA:60364"/>
        <dbReference type="ChEBI" id="CHEBI:15378"/>
        <dbReference type="ChEBI" id="CHEBI:17268"/>
    </reaction>
</comment>
<dbReference type="PROSITE" id="PS00216">
    <property type="entry name" value="SUGAR_TRANSPORT_1"/>
    <property type="match status" value="1"/>
</dbReference>
<evidence type="ECO:0000256" key="4">
    <source>
        <dbReference type="ARBA" id="ARBA00022692"/>
    </source>
</evidence>
<dbReference type="InterPro" id="IPR036259">
    <property type="entry name" value="MFS_trans_sf"/>
</dbReference>
<keyword evidence="12" id="KW-1185">Reference proteome</keyword>
<dbReference type="PANTHER" id="PTHR48022">
    <property type="entry name" value="PLASTIDIC GLUCOSE TRANSPORTER 4"/>
    <property type="match status" value="1"/>
</dbReference>
<feature type="transmembrane region" description="Helical" evidence="9">
    <location>
        <begin position="70"/>
        <end position="92"/>
    </location>
</feature>
<comment type="similarity">
    <text evidence="2">Belongs to the major facilitator superfamily. Sugar transporter (TC 2.A.1.1) family.</text>
</comment>
<evidence type="ECO:0000256" key="8">
    <source>
        <dbReference type="SAM" id="MobiDB-lite"/>
    </source>
</evidence>
<evidence type="ECO:0000256" key="2">
    <source>
        <dbReference type="ARBA" id="ARBA00010992"/>
    </source>
</evidence>
<name>A0AAD5UZP8_9APHY</name>
<dbReference type="GO" id="GO:0016020">
    <property type="term" value="C:membrane"/>
    <property type="evidence" value="ECO:0007669"/>
    <property type="project" value="UniProtKB-SubCell"/>
</dbReference>
<feature type="domain" description="Major facilitator superfamily (MFS) profile" evidence="10">
    <location>
        <begin position="27"/>
        <end position="464"/>
    </location>
</feature>
<dbReference type="GO" id="GO:0005351">
    <property type="term" value="F:carbohydrate:proton symporter activity"/>
    <property type="evidence" value="ECO:0007669"/>
    <property type="project" value="TreeGrafter"/>
</dbReference>
<dbReference type="PRINTS" id="PR00171">
    <property type="entry name" value="SUGRTRNSPORT"/>
</dbReference>
<dbReference type="InterPro" id="IPR005829">
    <property type="entry name" value="Sugar_transporter_CS"/>
</dbReference>
<comment type="subcellular location">
    <subcellularLocation>
        <location evidence="1">Membrane</location>
        <topology evidence="1">Multi-pass membrane protein</topology>
    </subcellularLocation>
</comment>
<feature type="transmembrane region" description="Helical" evidence="9">
    <location>
        <begin position="278"/>
        <end position="297"/>
    </location>
</feature>
<dbReference type="InterPro" id="IPR020846">
    <property type="entry name" value="MFS_dom"/>
</dbReference>
<reference evidence="11" key="1">
    <citation type="submission" date="2022-07" db="EMBL/GenBank/DDBJ databases">
        <title>Genome Sequence of Physisporinus lineatus.</title>
        <authorList>
            <person name="Buettner E."/>
        </authorList>
    </citation>
    <scope>NUCLEOTIDE SEQUENCE</scope>
    <source>
        <strain evidence="11">VT162</strain>
    </source>
</reference>
<feature type="transmembrane region" description="Helical" evidence="9">
    <location>
        <begin position="383"/>
        <end position="405"/>
    </location>
</feature>
<gene>
    <name evidence="11" type="ORF">NLI96_g9979</name>
</gene>
<evidence type="ECO:0000313" key="12">
    <source>
        <dbReference type="Proteomes" id="UP001212997"/>
    </source>
</evidence>
<dbReference type="Proteomes" id="UP001212997">
    <property type="component" value="Unassembled WGS sequence"/>
</dbReference>
<accession>A0AAD5UZP8</accession>
<keyword evidence="3" id="KW-0813">Transport</keyword>
<feature type="transmembrane region" description="Helical" evidence="9">
    <location>
        <begin position="157"/>
        <end position="182"/>
    </location>
</feature>
<keyword evidence="5 9" id="KW-1133">Transmembrane helix</keyword>
<proteinExistence type="inferred from homology"/>
<evidence type="ECO:0000256" key="5">
    <source>
        <dbReference type="ARBA" id="ARBA00022989"/>
    </source>
</evidence>
<evidence type="ECO:0000256" key="6">
    <source>
        <dbReference type="ARBA" id="ARBA00023136"/>
    </source>
</evidence>
<dbReference type="InterPro" id="IPR050360">
    <property type="entry name" value="MFS_Sugar_Transporters"/>
</dbReference>
<dbReference type="Gene3D" id="1.20.1250.20">
    <property type="entry name" value="MFS general substrate transporter like domains"/>
    <property type="match status" value="1"/>
</dbReference>
<dbReference type="PROSITE" id="PS00217">
    <property type="entry name" value="SUGAR_TRANSPORT_2"/>
    <property type="match status" value="1"/>
</dbReference>
<evidence type="ECO:0000256" key="7">
    <source>
        <dbReference type="ARBA" id="ARBA00049119"/>
    </source>
</evidence>
<dbReference type="SUPFAM" id="SSF103473">
    <property type="entry name" value="MFS general substrate transporter"/>
    <property type="match status" value="1"/>
</dbReference>
<feature type="transmembrane region" description="Helical" evidence="9">
    <location>
        <begin position="194"/>
        <end position="211"/>
    </location>
</feature>
<evidence type="ECO:0000256" key="3">
    <source>
        <dbReference type="ARBA" id="ARBA00022448"/>
    </source>
</evidence>
<dbReference type="PROSITE" id="PS50850">
    <property type="entry name" value="MFS"/>
    <property type="match status" value="1"/>
</dbReference>
<feature type="transmembrane region" description="Helical" evidence="9">
    <location>
        <begin position="99"/>
        <end position="118"/>
    </location>
</feature>
<dbReference type="Pfam" id="PF00083">
    <property type="entry name" value="Sugar_tr"/>
    <property type="match status" value="1"/>
</dbReference>
<protein>
    <recommendedName>
        <fullName evidence="10">Major facilitator superfamily (MFS) profile domain-containing protein</fullName>
    </recommendedName>
</protein>